<dbReference type="NCBIfam" id="TIGR00229">
    <property type="entry name" value="sensory_box"/>
    <property type="match status" value="1"/>
</dbReference>
<evidence type="ECO:0000256" key="6">
    <source>
        <dbReference type="ARBA" id="ARBA00022679"/>
    </source>
</evidence>
<sequence>MSDAAPARSPRLSPPLPVRVMLAVALLLLLLGTAVTGAVTSGFRETRRHAATLASQGVEAQIERRLTDLAAREAALSEARLLKAAASTRIAAQAWPGLLAAGADPRPVTLAVSRTGALYDPAPTRRSDLWINRNRPIDRDVRRDIEDSRLLDALLPPLLAESPDTAALYFLSRRNVVRYVPPIGLHRLVAASLDFTAQPVFTGAQHPGAAGRTVWSPPYLDDAGHGLLVSASTPVVVQGRFRGIIAADVSLTRLAQALASLKPTPGGFAVLLDRSGRVLAAPDRAWTVLLGQRPPRDPKRQLAVSLLHAPGSALRSLRARLGGRTPGVQPLTARGAAYLLAQAPMPATGWTLLLLAPRDEVTAQYGSVAQAITRDADRTLRWTVALLLGCFLMGLVTAGRLAQTGIIRPVARLTRAARDVAGGRLDVRLPDGARDEFGLLARTFNVMLGSLQAHAHTLKRSEERYELAVRGSNDGLWDWHMDSGEVYYSGRWMGMLGDPAEPRSGTVDTWTDRLHPDDRERILRRLAHLQANRDDLLEFECRLRHQDGQYRWILSRAAVQRNASGRPVRLAGSHTDITDRVEALRVLEDRVAARTRDLEALLSVTRNLTYAEQLKDNLDRLAHSVVSATGASAVTVLLNDATGSTAEGHALSVGAADCPGPRRGPPMPPAPNPLRPRDPPSTLTGGPEVITLPLVYGERHLGLLRASYADPARVDDNERRLLGGLATQAAVVVENARLFAAAQNHAALEERQKLARDLHDSVSQALYGIALGGRTALRHLERAPDQAPDAVRYMLSLAEAGLAEMRALIFELRPESLEQEGLSMALTKLASALHARHALEVSLDVCGEPGVPLDSKVALLRIAQEATHNTVKHARARTVQLTLTCGPDTVVLDIQDDGAGFDVNDTGHGGLGQTSMRERARGIGGTCTVTSEAGRGTRVRVEAPVHCP</sequence>
<dbReference type="Pfam" id="PF08447">
    <property type="entry name" value="PAS_3"/>
    <property type="match status" value="1"/>
</dbReference>
<dbReference type="Pfam" id="PF00672">
    <property type="entry name" value="HAMP"/>
    <property type="match status" value="1"/>
</dbReference>
<dbReference type="InterPro" id="IPR033479">
    <property type="entry name" value="dCache_1"/>
</dbReference>
<dbReference type="Gene3D" id="3.30.450.20">
    <property type="entry name" value="PAS domain"/>
    <property type="match status" value="3"/>
</dbReference>
<keyword evidence="5" id="KW-0597">Phosphoprotein</keyword>
<dbReference type="EMBL" id="JBHSEG010000002">
    <property type="protein sequence ID" value="MFC4453462.1"/>
    <property type="molecule type" value="Genomic_DNA"/>
</dbReference>
<dbReference type="PANTHER" id="PTHR24421">
    <property type="entry name" value="NITRATE/NITRITE SENSOR PROTEIN NARX-RELATED"/>
    <property type="match status" value="1"/>
</dbReference>
<dbReference type="SMART" id="SM00086">
    <property type="entry name" value="PAC"/>
    <property type="match status" value="1"/>
</dbReference>
<dbReference type="SMART" id="SM00304">
    <property type="entry name" value="HAMP"/>
    <property type="match status" value="1"/>
</dbReference>
<dbReference type="InterPro" id="IPR013655">
    <property type="entry name" value="PAS_fold_3"/>
</dbReference>
<dbReference type="PROSITE" id="PS50109">
    <property type="entry name" value="HIS_KIN"/>
    <property type="match status" value="1"/>
</dbReference>
<dbReference type="PROSITE" id="PS50885">
    <property type="entry name" value="HAMP"/>
    <property type="match status" value="1"/>
</dbReference>
<feature type="domain" description="HAMP" evidence="16">
    <location>
        <begin position="404"/>
        <end position="456"/>
    </location>
</feature>
<keyword evidence="8" id="KW-0418">Kinase</keyword>
<evidence type="ECO:0000256" key="2">
    <source>
        <dbReference type="ARBA" id="ARBA00004651"/>
    </source>
</evidence>
<evidence type="ECO:0000256" key="8">
    <source>
        <dbReference type="ARBA" id="ARBA00022777"/>
    </source>
</evidence>
<dbReference type="SUPFAM" id="SSF55781">
    <property type="entry name" value="GAF domain-like"/>
    <property type="match status" value="1"/>
</dbReference>
<dbReference type="InterPro" id="IPR029016">
    <property type="entry name" value="GAF-like_dom_sf"/>
</dbReference>
<feature type="domain" description="Histidine kinase" evidence="14">
    <location>
        <begin position="859"/>
        <end position="947"/>
    </location>
</feature>
<dbReference type="InterPro" id="IPR000014">
    <property type="entry name" value="PAS"/>
</dbReference>
<evidence type="ECO:0000256" key="11">
    <source>
        <dbReference type="ARBA" id="ARBA00023136"/>
    </source>
</evidence>
<dbReference type="Pfam" id="PF07730">
    <property type="entry name" value="HisKA_3"/>
    <property type="match status" value="1"/>
</dbReference>
<evidence type="ECO:0000313" key="17">
    <source>
        <dbReference type="EMBL" id="MFC4453462.1"/>
    </source>
</evidence>
<accession>A0ABV8Y671</accession>
<feature type="transmembrane region" description="Helical" evidence="13">
    <location>
        <begin position="382"/>
        <end position="402"/>
    </location>
</feature>
<dbReference type="SUPFAM" id="SSF55874">
    <property type="entry name" value="ATPase domain of HSP90 chaperone/DNA topoisomerase II/histidine kinase"/>
    <property type="match status" value="1"/>
</dbReference>
<dbReference type="PANTHER" id="PTHR24421:SF61">
    <property type="entry name" value="OXYGEN SENSOR HISTIDINE KINASE NREB"/>
    <property type="match status" value="1"/>
</dbReference>
<keyword evidence="6" id="KW-0808">Transferase</keyword>
<keyword evidence="4" id="KW-1003">Cell membrane</keyword>
<dbReference type="RefSeq" id="WP_380129711.1">
    <property type="nucleotide sequence ID" value="NZ_JBHSEG010000002.1"/>
</dbReference>
<evidence type="ECO:0000256" key="9">
    <source>
        <dbReference type="ARBA" id="ARBA00022989"/>
    </source>
</evidence>
<comment type="subcellular location">
    <subcellularLocation>
        <location evidence="2">Cell membrane</location>
        <topology evidence="2">Multi-pass membrane protein</topology>
    </subcellularLocation>
</comment>
<gene>
    <name evidence="17" type="ORF">ACFO0P_06715</name>
</gene>
<evidence type="ECO:0000259" key="14">
    <source>
        <dbReference type="PROSITE" id="PS50109"/>
    </source>
</evidence>
<feature type="compositionally biased region" description="Pro residues" evidence="12">
    <location>
        <begin position="662"/>
        <end position="674"/>
    </location>
</feature>
<dbReference type="CDD" id="cd12913">
    <property type="entry name" value="PDC1_MCP_like"/>
    <property type="match status" value="1"/>
</dbReference>
<dbReference type="Gene3D" id="3.30.450.40">
    <property type="match status" value="1"/>
</dbReference>
<dbReference type="InterPro" id="IPR005467">
    <property type="entry name" value="His_kinase_dom"/>
</dbReference>
<dbReference type="CDD" id="cd16917">
    <property type="entry name" value="HATPase_UhpB-NarQ-NarX-like"/>
    <property type="match status" value="1"/>
</dbReference>
<dbReference type="Pfam" id="PF02518">
    <property type="entry name" value="HATPase_c"/>
    <property type="match status" value="1"/>
</dbReference>
<dbReference type="Proteomes" id="UP001595939">
    <property type="component" value="Unassembled WGS sequence"/>
</dbReference>
<evidence type="ECO:0000256" key="1">
    <source>
        <dbReference type="ARBA" id="ARBA00000085"/>
    </source>
</evidence>
<comment type="caution">
    <text evidence="17">The sequence shown here is derived from an EMBL/GenBank/DDBJ whole genome shotgun (WGS) entry which is preliminary data.</text>
</comment>
<keyword evidence="18" id="KW-1185">Reference proteome</keyword>
<feature type="domain" description="PAC" evidence="15">
    <location>
        <begin position="537"/>
        <end position="589"/>
    </location>
</feature>
<keyword evidence="9 13" id="KW-1133">Transmembrane helix</keyword>
<evidence type="ECO:0000259" key="16">
    <source>
        <dbReference type="PROSITE" id="PS50885"/>
    </source>
</evidence>
<dbReference type="SMART" id="SM00091">
    <property type="entry name" value="PAS"/>
    <property type="match status" value="1"/>
</dbReference>
<dbReference type="InterPro" id="IPR003018">
    <property type="entry name" value="GAF"/>
</dbReference>
<dbReference type="InterPro" id="IPR003594">
    <property type="entry name" value="HATPase_dom"/>
</dbReference>
<dbReference type="SUPFAM" id="SSF158472">
    <property type="entry name" value="HAMP domain-like"/>
    <property type="match status" value="1"/>
</dbReference>
<dbReference type="InterPro" id="IPR036890">
    <property type="entry name" value="HATPase_C_sf"/>
</dbReference>
<organism evidence="17 18">
    <name type="scientific">Deinococcus sonorensis</name>
    <dbReference type="NCBI Taxonomy" id="309891"/>
    <lineage>
        <taxon>Bacteria</taxon>
        <taxon>Thermotogati</taxon>
        <taxon>Deinococcota</taxon>
        <taxon>Deinococci</taxon>
        <taxon>Deinococcales</taxon>
        <taxon>Deinococcaceae</taxon>
        <taxon>Deinococcus</taxon>
    </lineage>
</organism>
<evidence type="ECO:0000259" key="15">
    <source>
        <dbReference type="PROSITE" id="PS50113"/>
    </source>
</evidence>
<dbReference type="InterPro" id="IPR003660">
    <property type="entry name" value="HAMP_dom"/>
</dbReference>
<keyword evidence="11 13" id="KW-0472">Membrane</keyword>
<keyword evidence="7 13" id="KW-0812">Transmembrane</keyword>
<evidence type="ECO:0000313" key="18">
    <source>
        <dbReference type="Proteomes" id="UP001595939"/>
    </source>
</evidence>
<reference evidence="18" key="1">
    <citation type="journal article" date="2019" name="Int. J. Syst. Evol. Microbiol.">
        <title>The Global Catalogue of Microorganisms (GCM) 10K type strain sequencing project: providing services to taxonomists for standard genome sequencing and annotation.</title>
        <authorList>
            <consortium name="The Broad Institute Genomics Platform"/>
            <consortium name="The Broad Institute Genome Sequencing Center for Infectious Disease"/>
            <person name="Wu L."/>
            <person name="Ma J."/>
        </authorList>
    </citation>
    <scope>NUCLEOTIDE SEQUENCE [LARGE SCALE GENOMIC DNA]</scope>
    <source>
        <strain evidence="18">CCUG 39970</strain>
    </source>
</reference>
<dbReference type="Gene3D" id="1.20.5.1930">
    <property type="match status" value="1"/>
</dbReference>
<evidence type="ECO:0000256" key="4">
    <source>
        <dbReference type="ARBA" id="ARBA00022475"/>
    </source>
</evidence>
<evidence type="ECO:0000256" key="3">
    <source>
        <dbReference type="ARBA" id="ARBA00012438"/>
    </source>
</evidence>
<name>A0ABV8Y671_9DEIO</name>
<dbReference type="SMART" id="SM00387">
    <property type="entry name" value="HATPase_c"/>
    <property type="match status" value="1"/>
</dbReference>
<dbReference type="InterPro" id="IPR001610">
    <property type="entry name" value="PAC"/>
</dbReference>
<feature type="region of interest" description="Disordered" evidence="12">
    <location>
        <begin position="651"/>
        <end position="684"/>
    </location>
</feature>
<dbReference type="SMART" id="SM00065">
    <property type="entry name" value="GAF"/>
    <property type="match status" value="1"/>
</dbReference>
<dbReference type="EC" id="2.7.13.3" evidence="3"/>
<dbReference type="InterPro" id="IPR011712">
    <property type="entry name" value="Sig_transdc_His_kin_sub3_dim/P"/>
</dbReference>
<keyword evidence="10" id="KW-0902">Two-component regulatory system</keyword>
<dbReference type="Gene3D" id="3.30.565.10">
    <property type="entry name" value="Histidine kinase-like ATPase, C-terminal domain"/>
    <property type="match status" value="1"/>
</dbReference>
<dbReference type="CDD" id="cd00130">
    <property type="entry name" value="PAS"/>
    <property type="match status" value="1"/>
</dbReference>
<dbReference type="PROSITE" id="PS50113">
    <property type="entry name" value="PAC"/>
    <property type="match status" value="1"/>
</dbReference>
<comment type="catalytic activity">
    <reaction evidence="1">
        <text>ATP + protein L-histidine = ADP + protein N-phospho-L-histidine.</text>
        <dbReference type="EC" id="2.7.13.3"/>
    </reaction>
</comment>
<dbReference type="Pfam" id="PF02743">
    <property type="entry name" value="dCache_1"/>
    <property type="match status" value="1"/>
</dbReference>
<evidence type="ECO:0000256" key="13">
    <source>
        <dbReference type="SAM" id="Phobius"/>
    </source>
</evidence>
<dbReference type="SUPFAM" id="SSF55785">
    <property type="entry name" value="PYP-like sensor domain (PAS domain)"/>
    <property type="match status" value="1"/>
</dbReference>
<dbReference type="InterPro" id="IPR035965">
    <property type="entry name" value="PAS-like_dom_sf"/>
</dbReference>
<protein>
    <recommendedName>
        <fullName evidence="3">histidine kinase</fullName>
        <ecNumber evidence="3">2.7.13.3</ecNumber>
    </recommendedName>
</protein>
<dbReference type="CDD" id="cd06225">
    <property type="entry name" value="HAMP"/>
    <property type="match status" value="1"/>
</dbReference>
<evidence type="ECO:0000256" key="5">
    <source>
        <dbReference type="ARBA" id="ARBA00022553"/>
    </source>
</evidence>
<dbReference type="Gene3D" id="6.10.340.10">
    <property type="match status" value="1"/>
</dbReference>
<proteinExistence type="predicted"/>
<evidence type="ECO:0000256" key="12">
    <source>
        <dbReference type="SAM" id="MobiDB-lite"/>
    </source>
</evidence>
<dbReference type="InterPro" id="IPR050482">
    <property type="entry name" value="Sensor_HK_TwoCompSys"/>
</dbReference>
<dbReference type="InterPro" id="IPR000700">
    <property type="entry name" value="PAS-assoc_C"/>
</dbReference>
<evidence type="ECO:0000256" key="10">
    <source>
        <dbReference type="ARBA" id="ARBA00023012"/>
    </source>
</evidence>
<evidence type="ECO:0000256" key="7">
    <source>
        <dbReference type="ARBA" id="ARBA00022692"/>
    </source>
</evidence>